<evidence type="ECO:0000313" key="2">
    <source>
        <dbReference type="Proteomes" id="UP000007963"/>
    </source>
</evidence>
<accession>Q0CTI7</accession>
<dbReference type="AlphaFoldDB" id="Q0CTI7"/>
<dbReference type="RefSeq" id="XP_001212175.1">
    <property type="nucleotide sequence ID" value="XM_001212175.1"/>
</dbReference>
<organism evidence="1 2">
    <name type="scientific">Aspergillus terreus (strain NIH 2624 / FGSC A1156)</name>
    <dbReference type="NCBI Taxonomy" id="341663"/>
    <lineage>
        <taxon>Eukaryota</taxon>
        <taxon>Fungi</taxon>
        <taxon>Dikarya</taxon>
        <taxon>Ascomycota</taxon>
        <taxon>Pezizomycotina</taxon>
        <taxon>Eurotiomycetes</taxon>
        <taxon>Eurotiomycetidae</taxon>
        <taxon>Eurotiales</taxon>
        <taxon>Aspergillaceae</taxon>
        <taxon>Aspergillus</taxon>
        <taxon>Aspergillus subgen. Circumdati</taxon>
    </lineage>
</organism>
<dbReference type="OrthoDB" id="4509844at2759"/>
<dbReference type="InterPro" id="IPR027417">
    <property type="entry name" value="P-loop_NTPase"/>
</dbReference>
<proteinExistence type="predicted"/>
<protein>
    <recommendedName>
        <fullName evidence="3">DNA2/NAM7 helicase helicase domain-containing protein</fullName>
    </recommendedName>
</protein>
<dbReference type="GeneID" id="4317782"/>
<dbReference type="STRING" id="341663.Q0CTI7"/>
<dbReference type="Proteomes" id="UP000007963">
    <property type="component" value="Unassembled WGS sequence"/>
</dbReference>
<dbReference type="Gene3D" id="3.40.50.300">
    <property type="entry name" value="P-loop containing nucleotide triphosphate hydrolases"/>
    <property type="match status" value="1"/>
</dbReference>
<sequence length="166" mass="18709">MIITLPKMLRQLVVLCPSTLPLRSKLGNTLGEEVDMLQVLRDYVELIQEQNFRQLDQDTKRKALLAFRKASKQVIREAFVVVSANNNMGDPIVSSNFGVTANAIFVIRDEDPKELEPNGWIPLTKLKEGPKIKGLISCGDDKQLRPMVLCGTTNLLSSWPFRFLPD</sequence>
<reference evidence="2" key="1">
    <citation type="submission" date="2005-09" db="EMBL/GenBank/DDBJ databases">
        <title>Annotation of the Aspergillus terreus NIH2624 genome.</title>
        <authorList>
            <person name="Birren B.W."/>
            <person name="Lander E.S."/>
            <person name="Galagan J.E."/>
            <person name="Nusbaum C."/>
            <person name="Devon K."/>
            <person name="Henn M."/>
            <person name="Ma L.-J."/>
            <person name="Jaffe D.B."/>
            <person name="Butler J."/>
            <person name="Alvarez P."/>
            <person name="Gnerre S."/>
            <person name="Grabherr M."/>
            <person name="Kleber M."/>
            <person name="Mauceli E.W."/>
            <person name="Brockman W."/>
            <person name="Rounsley S."/>
            <person name="Young S.K."/>
            <person name="LaButti K."/>
            <person name="Pushparaj V."/>
            <person name="DeCaprio D."/>
            <person name="Crawford M."/>
            <person name="Koehrsen M."/>
            <person name="Engels R."/>
            <person name="Montgomery P."/>
            <person name="Pearson M."/>
            <person name="Howarth C."/>
            <person name="Larson L."/>
            <person name="Luoma S."/>
            <person name="White J."/>
            <person name="Alvarado L."/>
            <person name="Kodira C.D."/>
            <person name="Zeng Q."/>
            <person name="Oleary S."/>
            <person name="Yandava C."/>
            <person name="Denning D.W."/>
            <person name="Nierman W.C."/>
            <person name="Milne T."/>
            <person name="Madden K."/>
        </authorList>
    </citation>
    <scope>NUCLEOTIDE SEQUENCE [LARGE SCALE GENOMIC DNA]</scope>
    <source>
        <strain evidence="2">NIH 2624 / FGSC A1156</strain>
    </source>
</reference>
<evidence type="ECO:0000313" key="1">
    <source>
        <dbReference type="EMBL" id="EAU36271.1"/>
    </source>
</evidence>
<dbReference type="HOGENOM" id="CLU_1602355_0_0_1"/>
<dbReference type="EMBL" id="CH476597">
    <property type="protein sequence ID" value="EAU36271.1"/>
    <property type="molecule type" value="Genomic_DNA"/>
</dbReference>
<dbReference type="VEuPathDB" id="FungiDB:ATEG_02997"/>
<evidence type="ECO:0008006" key="3">
    <source>
        <dbReference type="Google" id="ProtNLM"/>
    </source>
</evidence>
<gene>
    <name evidence="1" type="ORF">ATEG_02997</name>
</gene>
<name>Q0CTI7_ASPTN</name>